<feature type="transmembrane region" description="Helical" evidence="9">
    <location>
        <begin position="93"/>
        <end position="114"/>
    </location>
</feature>
<comment type="subcellular location">
    <subcellularLocation>
        <location evidence="1">Cell membrane</location>
        <topology evidence="1">Multi-pass membrane protein</topology>
    </subcellularLocation>
    <subcellularLocation>
        <location evidence="8">Membrane</location>
        <topology evidence="8">Multi-pass membrane protein</topology>
    </subcellularLocation>
</comment>
<gene>
    <name evidence="11" type="ORF">SAMN02745190_02068</name>
</gene>
<dbReference type="Proteomes" id="UP000184404">
    <property type="component" value="Unassembled WGS sequence"/>
</dbReference>
<keyword evidence="6 9" id="KW-1133">Transmembrane helix</keyword>
<evidence type="ECO:0000256" key="3">
    <source>
        <dbReference type="ARBA" id="ARBA00022475"/>
    </source>
</evidence>
<dbReference type="PANTHER" id="PTHR30625:SF15">
    <property type="entry name" value="BIOPOLYMER TRANSPORT PROTEIN EXBB"/>
    <property type="match status" value="1"/>
</dbReference>
<name>A0A1M4ZLY9_9FIRM</name>
<evidence type="ECO:0000256" key="6">
    <source>
        <dbReference type="ARBA" id="ARBA00022989"/>
    </source>
</evidence>
<dbReference type="RefSeq" id="WP_072936193.1">
    <property type="nucleotide sequence ID" value="NZ_FQUG01000008.1"/>
</dbReference>
<evidence type="ECO:0000313" key="12">
    <source>
        <dbReference type="Proteomes" id="UP000184404"/>
    </source>
</evidence>
<dbReference type="STRING" id="1123243.SAMN02745190_02068"/>
<dbReference type="PANTHER" id="PTHR30625">
    <property type="entry name" value="PROTEIN TOLQ"/>
    <property type="match status" value="1"/>
</dbReference>
<dbReference type="AlphaFoldDB" id="A0A1M4ZLY9"/>
<keyword evidence="3" id="KW-1003">Cell membrane</keyword>
<sequence length="187" mass="19259">MYLLLLCSLSVLAIAIDRWLFYRRASNGAETLLQSITEAAGKGLSSVLIEGDSVTAFLLDAGKRADSSGSDVRLAVESAYGEAAMKLRARLNYLSMIVTLAPLLGLLGTISGMIDSFNIFSVAADQPLAITAGIGEALIATATGLCVAIFALVVHTVLASRMDSVLTIADRAEAAVISAAGGVSHAA</sequence>
<evidence type="ECO:0000256" key="1">
    <source>
        <dbReference type="ARBA" id="ARBA00004651"/>
    </source>
</evidence>
<dbReference type="InterPro" id="IPR002898">
    <property type="entry name" value="MotA_ExbB_proton_chnl"/>
</dbReference>
<proteinExistence type="inferred from homology"/>
<evidence type="ECO:0000259" key="10">
    <source>
        <dbReference type="Pfam" id="PF01618"/>
    </source>
</evidence>
<organism evidence="11 12">
    <name type="scientific">Schwartzia succinivorans DSM 10502</name>
    <dbReference type="NCBI Taxonomy" id="1123243"/>
    <lineage>
        <taxon>Bacteria</taxon>
        <taxon>Bacillati</taxon>
        <taxon>Bacillota</taxon>
        <taxon>Negativicutes</taxon>
        <taxon>Selenomonadales</taxon>
        <taxon>Selenomonadaceae</taxon>
        <taxon>Schwartzia</taxon>
    </lineage>
</organism>
<protein>
    <submittedName>
        <fullName evidence="11">Biopolymer transport protein ExbB</fullName>
    </submittedName>
</protein>
<keyword evidence="12" id="KW-1185">Reference proteome</keyword>
<keyword evidence="5 8" id="KW-0653">Protein transport</keyword>
<dbReference type="OrthoDB" id="4045at2"/>
<feature type="domain" description="MotA/TolQ/ExbB proton channel" evidence="10">
    <location>
        <begin position="65"/>
        <end position="167"/>
    </location>
</feature>
<keyword evidence="4 9" id="KW-0812">Transmembrane</keyword>
<evidence type="ECO:0000256" key="9">
    <source>
        <dbReference type="SAM" id="Phobius"/>
    </source>
</evidence>
<evidence type="ECO:0000256" key="4">
    <source>
        <dbReference type="ARBA" id="ARBA00022692"/>
    </source>
</evidence>
<dbReference type="InterPro" id="IPR050790">
    <property type="entry name" value="ExbB/TolQ_transport"/>
</dbReference>
<reference evidence="11 12" key="1">
    <citation type="submission" date="2016-11" db="EMBL/GenBank/DDBJ databases">
        <authorList>
            <person name="Jaros S."/>
            <person name="Januszkiewicz K."/>
            <person name="Wedrychowicz H."/>
        </authorList>
    </citation>
    <scope>NUCLEOTIDE SEQUENCE [LARGE SCALE GENOMIC DNA]</scope>
    <source>
        <strain evidence="11 12">DSM 10502</strain>
    </source>
</reference>
<evidence type="ECO:0000256" key="8">
    <source>
        <dbReference type="RuleBase" id="RU004057"/>
    </source>
</evidence>
<comment type="similarity">
    <text evidence="8">Belongs to the exbB/tolQ family.</text>
</comment>
<dbReference type="GO" id="GO:0005886">
    <property type="term" value="C:plasma membrane"/>
    <property type="evidence" value="ECO:0007669"/>
    <property type="project" value="UniProtKB-SubCell"/>
</dbReference>
<evidence type="ECO:0000256" key="7">
    <source>
        <dbReference type="ARBA" id="ARBA00023136"/>
    </source>
</evidence>
<evidence type="ECO:0000313" key="11">
    <source>
        <dbReference type="EMBL" id="SHF18965.1"/>
    </source>
</evidence>
<keyword evidence="7 9" id="KW-0472">Membrane</keyword>
<evidence type="ECO:0000256" key="5">
    <source>
        <dbReference type="ARBA" id="ARBA00022927"/>
    </source>
</evidence>
<dbReference type="EMBL" id="FQUG01000008">
    <property type="protein sequence ID" value="SHF18965.1"/>
    <property type="molecule type" value="Genomic_DNA"/>
</dbReference>
<dbReference type="GO" id="GO:0017038">
    <property type="term" value="P:protein import"/>
    <property type="evidence" value="ECO:0007669"/>
    <property type="project" value="TreeGrafter"/>
</dbReference>
<keyword evidence="2 8" id="KW-0813">Transport</keyword>
<feature type="transmembrane region" description="Helical" evidence="9">
    <location>
        <begin position="134"/>
        <end position="158"/>
    </location>
</feature>
<dbReference type="Pfam" id="PF01618">
    <property type="entry name" value="MotA_ExbB"/>
    <property type="match status" value="1"/>
</dbReference>
<evidence type="ECO:0000256" key="2">
    <source>
        <dbReference type="ARBA" id="ARBA00022448"/>
    </source>
</evidence>
<accession>A0A1M4ZLY9</accession>